<reference evidence="2 3" key="1">
    <citation type="submission" date="2014-07" db="EMBL/GenBank/DDBJ databases">
        <title>Expanding our view of genomic diversity in Candidatus Accumulibacter clades.</title>
        <authorList>
            <person name="Skennerton C.T."/>
            <person name="Barr J.J."/>
            <person name="Slater F.R."/>
            <person name="Bond P.L."/>
            <person name="Tyson G.W."/>
        </authorList>
    </citation>
    <scope>NUCLEOTIDE SEQUENCE [LARGE SCALE GENOMIC DNA]</scope>
    <source>
        <strain evidence="3">SK-01</strain>
    </source>
</reference>
<name>A0A084XZI9_9PROT</name>
<gene>
    <name evidence="2" type="ORF">CAPSK01_002471</name>
</gene>
<dbReference type="Gene3D" id="2.40.50.90">
    <property type="match status" value="1"/>
</dbReference>
<keyword evidence="1" id="KW-0732">Signal</keyword>
<dbReference type="AlphaFoldDB" id="A0A084XZI9"/>
<dbReference type="GO" id="GO:0003676">
    <property type="term" value="F:nucleic acid binding"/>
    <property type="evidence" value="ECO:0007669"/>
    <property type="project" value="InterPro"/>
</dbReference>
<dbReference type="STRING" id="1457154.CAPSK01_002471"/>
<dbReference type="SUPFAM" id="SSF50199">
    <property type="entry name" value="Staphylococcal nuclease"/>
    <property type="match status" value="1"/>
</dbReference>
<dbReference type="Proteomes" id="UP000019812">
    <property type="component" value="Unassembled WGS sequence"/>
</dbReference>
<evidence type="ECO:0000313" key="3">
    <source>
        <dbReference type="Proteomes" id="UP000019812"/>
    </source>
</evidence>
<protein>
    <recommendedName>
        <fullName evidence="4">Nuclease</fullName>
    </recommendedName>
</protein>
<feature type="signal peptide" evidence="1">
    <location>
        <begin position="1"/>
        <end position="20"/>
    </location>
</feature>
<dbReference type="RefSeq" id="WP_273703526.1">
    <property type="nucleotide sequence ID" value="NZ_JDSS02000024.1"/>
</dbReference>
<organism evidence="2 3">
    <name type="scientific">Candidatus Accumulibacter vicinus</name>
    <dbReference type="NCBI Taxonomy" id="2954382"/>
    <lineage>
        <taxon>Bacteria</taxon>
        <taxon>Pseudomonadati</taxon>
        <taxon>Pseudomonadota</taxon>
        <taxon>Betaproteobacteria</taxon>
        <taxon>Candidatus Accumulibacter</taxon>
    </lineage>
</organism>
<comment type="caution">
    <text evidence="2">The sequence shown here is derived from an EMBL/GenBank/DDBJ whole genome shotgun (WGS) entry which is preliminary data.</text>
</comment>
<dbReference type="PROSITE" id="PS01123">
    <property type="entry name" value="TNASE_1"/>
    <property type="match status" value="1"/>
</dbReference>
<accession>A0A084XZI9</accession>
<evidence type="ECO:0008006" key="4">
    <source>
        <dbReference type="Google" id="ProtNLM"/>
    </source>
</evidence>
<proteinExistence type="predicted"/>
<dbReference type="EMBL" id="JDSS02000024">
    <property type="protein sequence ID" value="KFB67883.1"/>
    <property type="molecule type" value="Genomic_DNA"/>
</dbReference>
<feature type="chain" id="PRO_5001785486" description="Nuclease" evidence="1">
    <location>
        <begin position="21"/>
        <end position="94"/>
    </location>
</feature>
<dbReference type="InterPro" id="IPR035437">
    <property type="entry name" value="SNase_OB-fold_sf"/>
</dbReference>
<dbReference type="GO" id="GO:0004518">
    <property type="term" value="F:nuclease activity"/>
    <property type="evidence" value="ECO:0007669"/>
    <property type="project" value="InterPro"/>
</dbReference>
<evidence type="ECO:0000313" key="2">
    <source>
        <dbReference type="EMBL" id="KFB67883.1"/>
    </source>
</evidence>
<sequence length="94" mass="10224">MHPRRLLCPLLLLLTLPTQADTLNGTVVSVADGDTIIVLHANREQNKIRLGGIDAPEKSQPFGQCSKQSMSALAFGKEGDVQWHKPGQSLTHIL</sequence>
<dbReference type="InterPro" id="IPR002071">
    <property type="entry name" value="Thermonucl_AS"/>
</dbReference>
<evidence type="ECO:0000256" key="1">
    <source>
        <dbReference type="SAM" id="SignalP"/>
    </source>
</evidence>